<dbReference type="KEGG" id="hsf:HLASA_0602"/>
<evidence type="ECO:0000313" key="3">
    <source>
        <dbReference type="EMBL" id="AKH97102.1"/>
    </source>
</evidence>
<dbReference type="InterPro" id="IPR008978">
    <property type="entry name" value="HSP20-like_chaperone"/>
</dbReference>
<dbReference type="EMBL" id="CP008874">
    <property type="protein sequence ID" value="AKH97102.1"/>
    <property type="molecule type" value="Genomic_DNA"/>
</dbReference>
<dbReference type="CDD" id="cd06464">
    <property type="entry name" value="ACD_sHsps-like"/>
    <property type="match status" value="1"/>
</dbReference>
<proteinExistence type="inferred from homology"/>
<evidence type="ECO:0000313" key="5">
    <source>
        <dbReference type="Proteomes" id="UP000060390"/>
    </source>
</evidence>
<sequence>MPSTDQFRNVPPSTAVLAMTRHVPLVGPARRIGDAVVDTVGRVASHFHEETPLRSDVLESQDAILVVFDAPGATVSDLQVYFDDGGIEVSIDRFRPFYEEYEIRYPGRGMTLDGRADLPTDVLLNLERARATLRPDGTLHVRVPKAKDGELDDSDA</sequence>
<evidence type="ECO:0000313" key="6">
    <source>
        <dbReference type="Proteomes" id="UP000069906"/>
    </source>
</evidence>
<dbReference type="EMBL" id="CP011564">
    <property type="protein sequence ID" value="ALG81503.1"/>
    <property type="molecule type" value="Genomic_DNA"/>
</dbReference>
<dbReference type="InterPro" id="IPR002068">
    <property type="entry name" value="A-crystallin/Hsp20_dom"/>
</dbReference>
<protein>
    <submittedName>
        <fullName evidence="3">Heat-shock protein Hsp20</fullName>
    </submittedName>
</protein>
<dbReference type="Gene3D" id="2.60.40.790">
    <property type="match status" value="1"/>
</dbReference>
<name>A0A0F7P8L8_9EURY</name>
<dbReference type="HOGENOM" id="CLU_046737_10_0_2"/>
<reference evidence="3 6" key="1">
    <citation type="journal article" date="2015" name="ISME J.">
        <title>Elemental sulfur and acetate can support life of a novel strictly anaerobic haloarchaeon.</title>
        <authorList>
            <person name="Sorokin D.Y."/>
            <person name="Kublanov I.V."/>
            <person name="Gavrilov S.N."/>
            <person name="Rojo D."/>
            <person name="Roman P."/>
            <person name="Golyshin P.N."/>
            <person name="Slepak V.Z."/>
            <person name="Smedile F."/>
            <person name="Ferrer M."/>
            <person name="Messina E."/>
            <person name="La Cono V."/>
            <person name="Yakimov M.M."/>
        </authorList>
    </citation>
    <scope>NUCLEOTIDE SEQUENCE [LARGE SCALE GENOMIC DNA]</scope>
    <source>
        <strain evidence="3 6">HSR2</strain>
    </source>
</reference>
<accession>A0A0F7P8L8</accession>
<dbReference type="STRING" id="1604004.HLASA_0602"/>
<evidence type="ECO:0000256" key="1">
    <source>
        <dbReference type="PROSITE-ProRule" id="PRU00285"/>
    </source>
</evidence>
<dbReference type="SUPFAM" id="SSF49764">
    <property type="entry name" value="HSP20-like chaperones"/>
    <property type="match status" value="1"/>
</dbReference>
<comment type="similarity">
    <text evidence="1">Belongs to the small heat shock protein (HSP20) family.</text>
</comment>
<evidence type="ECO:0000313" key="4">
    <source>
        <dbReference type="EMBL" id="ALG81503.1"/>
    </source>
</evidence>
<feature type="domain" description="SHSP" evidence="2">
    <location>
        <begin position="44"/>
        <end position="156"/>
    </location>
</feature>
<dbReference type="PROSITE" id="PS01031">
    <property type="entry name" value="SHSP"/>
    <property type="match status" value="1"/>
</dbReference>
<dbReference type="Proteomes" id="UP000060390">
    <property type="component" value="Chromosome"/>
</dbReference>
<dbReference type="Proteomes" id="UP000069906">
    <property type="component" value="Chromosome"/>
</dbReference>
<gene>
    <name evidence="4" type="ORF">HLASA_0602</name>
    <name evidence="3" type="ORF">HLASF_0606</name>
</gene>
<evidence type="ECO:0000259" key="2">
    <source>
        <dbReference type="PROSITE" id="PS01031"/>
    </source>
</evidence>
<organism evidence="3 6">
    <name type="scientific">Halanaeroarchaeum sulfurireducens</name>
    <dbReference type="NCBI Taxonomy" id="1604004"/>
    <lineage>
        <taxon>Archaea</taxon>
        <taxon>Methanobacteriati</taxon>
        <taxon>Methanobacteriota</taxon>
        <taxon>Stenosarchaea group</taxon>
        <taxon>Halobacteria</taxon>
        <taxon>Halobacteriales</taxon>
        <taxon>Halobacteriaceae</taxon>
        <taxon>Halanaeroarchaeum</taxon>
    </lineage>
</organism>
<dbReference type="RefSeq" id="WP_235272182.1">
    <property type="nucleotide sequence ID" value="NZ_CP008874.1"/>
</dbReference>
<keyword evidence="6" id="KW-1185">Reference proteome</keyword>
<reference evidence="5" key="2">
    <citation type="submission" date="2015-05" db="EMBL/GenBank/DDBJ databases">
        <title>Complete genome sequence of Halanaeroarchaeum sulfurireducens type strain M27-SA2, a sulfate-reducer haloarchaeon from marine anoxic lake Medee.</title>
        <authorList>
            <person name="Messina E."/>
            <person name="Kublanov I.V."/>
            <person name="Toshchakov S."/>
            <person name="Arcadi E."/>
            <person name="La Spada G."/>
            <person name="La Cono V."/>
            <person name="Yakimov M.M."/>
        </authorList>
    </citation>
    <scope>NUCLEOTIDE SEQUENCE [LARGE SCALE GENOMIC DNA]</scope>
    <source>
        <strain evidence="5">M27-SA2</strain>
    </source>
</reference>
<reference evidence="4 5" key="3">
    <citation type="journal article" date="2016" name="Stand. Genomic Sci.">
        <title>Complete genome sequence of 'Halanaeroarchaeum sulfurireducens' M27-SA2, a sulfur-reducing and acetate-oxidizing haloarchaeon from the deep-sea hypersaline anoxic lake Medee.</title>
        <authorList>
            <person name="Messina E."/>
            <person name="Sorokin D.Y."/>
            <person name="Kublanov I.V."/>
            <person name="Toshchakov S."/>
            <person name="Lopatina A."/>
            <person name="Arcadi E."/>
            <person name="Smedile F."/>
            <person name="La Spada G."/>
            <person name="La Cono V."/>
            <person name="Yakimov M.M."/>
        </authorList>
    </citation>
    <scope>NUCLEOTIDE SEQUENCE [LARGE SCALE GENOMIC DNA]</scope>
    <source>
        <strain evidence="4 5">M27-SA2</strain>
    </source>
</reference>
<dbReference type="KEGG" id="hsu:HLASF_0606"/>
<dbReference type="GeneID" id="26009967"/>
<dbReference type="AlphaFoldDB" id="A0A0F7P8L8"/>